<feature type="compositionally biased region" description="Basic and acidic residues" evidence="1">
    <location>
        <begin position="1"/>
        <end position="28"/>
    </location>
</feature>
<gene>
    <name evidence="2" type="ORF">H4W30_000480</name>
</gene>
<proteinExistence type="predicted"/>
<feature type="compositionally biased region" description="Basic and acidic residues" evidence="1">
    <location>
        <begin position="51"/>
        <end position="67"/>
    </location>
</feature>
<dbReference type="RefSeq" id="WP_192741262.1">
    <property type="nucleotide sequence ID" value="NZ_JADBEJ010000001.1"/>
</dbReference>
<reference evidence="2 3" key="1">
    <citation type="submission" date="2020-10" db="EMBL/GenBank/DDBJ databases">
        <title>Sequencing the genomes of 1000 actinobacteria strains.</title>
        <authorList>
            <person name="Klenk H.-P."/>
        </authorList>
    </citation>
    <scope>NUCLEOTIDE SEQUENCE [LARGE SCALE GENOMIC DNA]</scope>
    <source>
        <strain evidence="2 3">DSM 46661</strain>
    </source>
</reference>
<feature type="region of interest" description="Disordered" evidence="1">
    <location>
        <begin position="1"/>
        <end position="67"/>
    </location>
</feature>
<sequence length="67" mass="7470">MLDDEKPVADVADQHRLAHAVDGDPGEHFDEEMDTAFDPSRIPEADPADVADQRRGVPPLADREPWH</sequence>
<accession>A0ABR9KYK2</accession>
<dbReference type="EMBL" id="JADBEJ010000001">
    <property type="protein sequence ID" value="MBE1573451.1"/>
    <property type="molecule type" value="Genomic_DNA"/>
</dbReference>
<comment type="caution">
    <text evidence="2">The sequence shown here is derived from an EMBL/GenBank/DDBJ whole genome shotgun (WGS) entry which is preliminary data.</text>
</comment>
<evidence type="ECO:0000313" key="3">
    <source>
        <dbReference type="Proteomes" id="UP000656548"/>
    </source>
</evidence>
<dbReference type="Proteomes" id="UP000656548">
    <property type="component" value="Unassembled WGS sequence"/>
</dbReference>
<evidence type="ECO:0000313" key="2">
    <source>
        <dbReference type="EMBL" id="MBE1573451.1"/>
    </source>
</evidence>
<protein>
    <submittedName>
        <fullName evidence="2">Uncharacterized protein</fullName>
    </submittedName>
</protein>
<keyword evidence="3" id="KW-1185">Reference proteome</keyword>
<name>A0ABR9KYK2_9PSEU</name>
<evidence type="ECO:0000256" key="1">
    <source>
        <dbReference type="SAM" id="MobiDB-lite"/>
    </source>
</evidence>
<organism evidence="2 3">
    <name type="scientific">Amycolatopsis roodepoortensis</name>
    <dbReference type="NCBI Taxonomy" id="700274"/>
    <lineage>
        <taxon>Bacteria</taxon>
        <taxon>Bacillati</taxon>
        <taxon>Actinomycetota</taxon>
        <taxon>Actinomycetes</taxon>
        <taxon>Pseudonocardiales</taxon>
        <taxon>Pseudonocardiaceae</taxon>
        <taxon>Amycolatopsis</taxon>
    </lineage>
</organism>